<gene>
    <name evidence="2" type="ORF">CL6EHI_149840</name>
</gene>
<organism evidence="2 3">
    <name type="scientific">Entamoeba histolytica</name>
    <dbReference type="NCBI Taxonomy" id="5759"/>
    <lineage>
        <taxon>Eukaryota</taxon>
        <taxon>Amoebozoa</taxon>
        <taxon>Evosea</taxon>
        <taxon>Archamoebae</taxon>
        <taxon>Mastigamoebida</taxon>
        <taxon>Entamoebidae</taxon>
        <taxon>Entamoeba</taxon>
    </lineage>
</organism>
<dbReference type="Pfam" id="PF02138">
    <property type="entry name" value="Beach"/>
    <property type="match status" value="1"/>
</dbReference>
<dbReference type="SUPFAM" id="SSF81837">
    <property type="entry name" value="BEACH domain"/>
    <property type="match status" value="1"/>
</dbReference>
<dbReference type="VEuPathDB" id="AmoebaDB:EHI5A_044660"/>
<accession>A0A175JY46</accession>
<dbReference type="VEuPathDB" id="AmoebaDB:EHI8A_019220"/>
<dbReference type="SUPFAM" id="SSF50978">
    <property type="entry name" value="WD40 repeat-like"/>
    <property type="match status" value="1"/>
</dbReference>
<comment type="caution">
    <text evidence="2">The sequence shown here is derived from an EMBL/GenBank/DDBJ whole genome shotgun (WGS) entry which is preliminary data.</text>
</comment>
<dbReference type="CDD" id="cd06071">
    <property type="entry name" value="Beach"/>
    <property type="match status" value="1"/>
</dbReference>
<evidence type="ECO:0000259" key="1">
    <source>
        <dbReference type="PROSITE" id="PS50197"/>
    </source>
</evidence>
<dbReference type="VEuPathDB" id="AmoebaDB:EHI_149840"/>
<dbReference type="Gene3D" id="2.130.10.10">
    <property type="entry name" value="YVTN repeat-like/Quinoprotein amine dehydrogenase"/>
    <property type="match status" value="1"/>
</dbReference>
<protein>
    <submittedName>
        <fullName evidence="2">Beach domain containing protein</fullName>
    </submittedName>
</protein>
<dbReference type="PANTHER" id="PTHR13743:SF112">
    <property type="entry name" value="BEACH DOMAIN-CONTAINING PROTEIN"/>
    <property type="match status" value="1"/>
</dbReference>
<dbReference type="EMBL" id="BDEQ01000001">
    <property type="protein sequence ID" value="GAT98264.1"/>
    <property type="molecule type" value="Genomic_DNA"/>
</dbReference>
<dbReference type="Gene3D" id="2.60.120.200">
    <property type="match status" value="1"/>
</dbReference>
<dbReference type="Gene3D" id="1.10.1540.10">
    <property type="entry name" value="BEACH domain"/>
    <property type="match status" value="1"/>
</dbReference>
<evidence type="ECO:0000313" key="3">
    <source>
        <dbReference type="Proteomes" id="UP000078387"/>
    </source>
</evidence>
<dbReference type="InterPro" id="IPR000409">
    <property type="entry name" value="BEACH_dom"/>
</dbReference>
<dbReference type="VEuPathDB" id="AmoebaDB:KM1_043990"/>
<dbReference type="InterPro" id="IPR013320">
    <property type="entry name" value="ConA-like_dom_sf"/>
</dbReference>
<dbReference type="PROSITE" id="PS50197">
    <property type="entry name" value="BEACH"/>
    <property type="match status" value="1"/>
</dbReference>
<dbReference type="eggNOG" id="KOG1787">
    <property type="taxonomic scope" value="Eukaryota"/>
</dbReference>
<dbReference type="GO" id="GO:0019901">
    <property type="term" value="F:protein kinase binding"/>
    <property type="evidence" value="ECO:0007669"/>
    <property type="project" value="TreeGrafter"/>
</dbReference>
<name>A0A175JY46_ENTHI</name>
<dbReference type="Proteomes" id="UP000078387">
    <property type="component" value="Unassembled WGS sequence"/>
</dbReference>
<dbReference type="SMART" id="SM01026">
    <property type="entry name" value="Beach"/>
    <property type="match status" value="1"/>
</dbReference>
<dbReference type="GO" id="GO:0005829">
    <property type="term" value="C:cytosol"/>
    <property type="evidence" value="ECO:0007669"/>
    <property type="project" value="TreeGrafter"/>
</dbReference>
<dbReference type="InterPro" id="IPR036322">
    <property type="entry name" value="WD40_repeat_dom_sf"/>
</dbReference>
<dbReference type="InterPro" id="IPR036372">
    <property type="entry name" value="BEACH_dom_sf"/>
</dbReference>
<dbReference type="InterPro" id="IPR015943">
    <property type="entry name" value="WD40/YVTN_repeat-like_dom_sf"/>
</dbReference>
<dbReference type="GO" id="GO:0008104">
    <property type="term" value="P:intracellular protein localization"/>
    <property type="evidence" value="ECO:0007669"/>
    <property type="project" value="TreeGrafter"/>
</dbReference>
<sequence length="2007" mass="232872">MDELCDYSTIWENVHRFEQLTPTIRSLFVHKLYNYGNDYGFDSITSPNLKRETTSALLFQIFQETEEHPEFILITKFLKNVNGIKEVIPLLLQQISYYSELLLTTKTSEMVQFTTIAFGLFRKIIGGVFVEEINYSELEFIPKQFNEQLKKCYFLCLDNPTQLYSYLVDEILFLFLNVFYFKAKSMTNNISSYVESLFYDKFTYHIQNEEVIFFIKHQIGLSQILFRFLKNDKLLQSLTTTYLSLFEFFLQILPVVNVENIDLYLSVIPSFSQCNIIVLKMEKILEKIPVNKENQKFFISIFNMFLNCCRFNAFTIDTKKELLSSLLSSSSIKQFKHFHEYHILINQLSTNNEGIVFDKIENVLDYRKTIYCMFENELDLVTPGSVINMCIFLETDPLINEQIPLLIHCISYFIQKDLSLSLFCAKQLRSLICERIKLNDESVSCLIQLINPCIDKQVIFIIIDILVVLAKYKQTKKFIKQQIQRIKTMVLSFSISIQSEIIGKLFTLLCDQCIVSNKTLQPSDHIGISKNSLIVTFASVYPLILSLTIQNTTTYLRSALIDFVSFNSYNCSKFCKYCFDDLMKLISKTPKGETKEFLVCLASIAVTPSCSIQQMKNLMRDTVSEQSFSSDSFSILKNVLQETSRLDFKSFFFKKNSFITSQCPISFNYKSSSIVLWFCPQSIINEAQTLAMFQSPEHHLMTISITNQNYLQLRLENSKIEYITIDIKLNEMEWYCAVFVFQQKNNEMICEANLIQTTNVQVKTISIPIQPHDQSILFCEECFGCSKVKNQYSNYFVGYISSCVIFPLSLTQMDISQIDLNINTYLSQPELFMANLKKLFVLSTNPIETHQNIVGDITPTFKYEHCKIITSTSNINSFQQSGSFKFIFSLFELLSIHPEQLSSINPISNINSNSNPQSQSQIPLLLTSSDKVENSNIINKQSNNSCKPWTNLSNPNDEQQKKLIGNNLTVNIPTQKKSVIGNNRTLIKKKQHQSFKKSQETIVLDAILSILLNCVKIPKMHNGFILLNIANYLHYILIALPSECITKKCFDEILQLADIFNGSSIRSSFESIFLDYRIWSGCEKEIQILIIEQIKSLKEPINLLKFIVMIELFMQPHQITKSIQFISLNQKLPLNEIEEVYITTITGFFQIASRKITIENITAINHYLYMIHDDDVIRNTLDLLFIHFHTFQKEYNPFAEIIVNNCINIQSIIPFKQQYKILLIMLLFLETVIQTNPMFDCNTITLLILSCIFVSKNYDSNLYYLLIAQSVKIQLLLDVPKINLFAMRYSEDTIKEQICETLYNNTLYDNFPQSAFNLIESPIVIMNTIQITKDIKQRDKLFNLLMTYLNKKAQEKIEEFINIMITSAFYYTEEMIMENDEEAFKLLLFVFEQLDIQIRPKISKLKQKSNKDKQNIINCCQLFLLNVYHMTYKFKNYLTQCNFILSSNLMNESKSCFSLLLVFVKDIYYTSISLDLSNPTIYRPLELPIPCINPKRHSEEMKRFEELFGKNGVIKDQVAYIYPTFYSACDYVFHFLVRVEPFTTMFIRMNENHYDRPERMFYSIGHTWDICMNSTQCNIELIPEFFYLPDFLINENSFEFGINPVTQTMVDNVTLPPWAKNAYEFVNINRSALESPYVSLNINKWIDLIFGYKSCGEEARKADNLYHPSCYIENFIKGGEDEELLKKRAMFSGQLPVQLFTKPHPTRKLAIPLMVDLCTKRCYCKSLIIPESPCISSCLDDKGIVMITKNTIYRTLYSMEYCHKKGTIKNRIFDQKLLSRNKRFAISKCCGVIQINSELKQYTLKSNEVTSILLFEYLNNDYLAFGCSDSLVGICCLNQPQEVPIYLNVHLNKITSLFFDNNSHMLFIGDDSGLVSCYSANNWKYIWHIKLLNNTTVLSIITYEQYIYVSTPSILYAISFKGKIITKLDFYAQILVNSFIPGTIAALTNNNVLCFISTSLLSCLPIDVNMPDISKEEVISLHYHPNAIYIVLKNGTLSRISMSLFDN</sequence>
<dbReference type="PANTHER" id="PTHR13743">
    <property type="entry name" value="BEIGE/BEACH-RELATED"/>
    <property type="match status" value="1"/>
</dbReference>
<feature type="domain" description="BEACH" evidence="1">
    <location>
        <begin position="1416"/>
        <end position="1707"/>
    </location>
</feature>
<evidence type="ECO:0000313" key="2">
    <source>
        <dbReference type="EMBL" id="GAT98264.1"/>
    </source>
</evidence>
<proteinExistence type="predicted"/>
<dbReference type="SUPFAM" id="SSF49899">
    <property type="entry name" value="Concanavalin A-like lectins/glucanases"/>
    <property type="match status" value="1"/>
</dbReference>
<dbReference type="GO" id="GO:0016020">
    <property type="term" value="C:membrane"/>
    <property type="evidence" value="ECO:0007669"/>
    <property type="project" value="TreeGrafter"/>
</dbReference>
<dbReference type="InterPro" id="IPR050865">
    <property type="entry name" value="BEACH_Domain"/>
</dbReference>
<dbReference type="VEuPathDB" id="AmoebaDB:EHI7A_019090"/>
<reference evidence="2 3" key="1">
    <citation type="submission" date="2016-05" db="EMBL/GenBank/DDBJ databases">
        <title>First whole genome sequencing of Entamoeba histolytica HM1:IMSS-clone-6.</title>
        <authorList>
            <person name="Mukherjee Avik.K."/>
            <person name="Izumyama S."/>
            <person name="Nakada-Tsukui K."/>
            <person name="Nozaki T."/>
        </authorList>
    </citation>
    <scope>NUCLEOTIDE SEQUENCE [LARGE SCALE GENOMIC DNA]</scope>
    <source>
        <strain evidence="2 3">HM1:IMSS clone 6</strain>
    </source>
</reference>